<dbReference type="Gene3D" id="3.30.160.60">
    <property type="entry name" value="Classic Zinc Finger"/>
    <property type="match status" value="2"/>
</dbReference>
<keyword evidence="2" id="KW-0677">Repeat</keyword>
<dbReference type="GO" id="GO:0008270">
    <property type="term" value="F:zinc ion binding"/>
    <property type="evidence" value="ECO:0007669"/>
    <property type="project" value="UniProtKB-KW"/>
</dbReference>
<accession>A0A0L8HUB4</accession>
<feature type="domain" description="C2H2-type" evidence="6">
    <location>
        <begin position="17"/>
        <end position="44"/>
    </location>
</feature>
<dbReference type="InterPro" id="IPR036236">
    <property type="entry name" value="Znf_C2H2_sf"/>
</dbReference>
<sequence>ITNLTRHERIHTGEKLYNCDICEKAFLDSAILKGHRHIHTVENHIPVISVVNHSRGEAT</sequence>
<dbReference type="PANTHER" id="PTHR14196">
    <property type="entry name" value="ODD-SKIPPED - RELATED"/>
    <property type="match status" value="1"/>
</dbReference>
<evidence type="ECO:0000259" key="6">
    <source>
        <dbReference type="PROSITE" id="PS50157"/>
    </source>
</evidence>
<evidence type="ECO:0000256" key="1">
    <source>
        <dbReference type="ARBA" id="ARBA00022723"/>
    </source>
</evidence>
<evidence type="ECO:0000256" key="3">
    <source>
        <dbReference type="ARBA" id="ARBA00022771"/>
    </source>
</evidence>
<dbReference type="InterPro" id="IPR013087">
    <property type="entry name" value="Znf_C2H2_type"/>
</dbReference>
<dbReference type="PANTHER" id="PTHR14196:SF12">
    <property type="entry name" value="ZINC FINGER PROTEIN 208-LIKE"/>
    <property type="match status" value="1"/>
</dbReference>
<keyword evidence="3 5" id="KW-0863">Zinc-finger</keyword>
<protein>
    <recommendedName>
        <fullName evidence="6">C2H2-type domain-containing protein</fullName>
    </recommendedName>
</protein>
<dbReference type="SUPFAM" id="SSF57667">
    <property type="entry name" value="beta-beta-alpha zinc fingers"/>
    <property type="match status" value="1"/>
</dbReference>
<gene>
    <name evidence="7" type="ORF">OCBIM_22005824mg</name>
</gene>
<dbReference type="GO" id="GO:0000977">
    <property type="term" value="F:RNA polymerase II transcription regulatory region sequence-specific DNA binding"/>
    <property type="evidence" value="ECO:0007669"/>
    <property type="project" value="TreeGrafter"/>
</dbReference>
<reference evidence="7" key="1">
    <citation type="submission" date="2015-07" db="EMBL/GenBank/DDBJ databases">
        <title>MeaNS - Measles Nucleotide Surveillance Program.</title>
        <authorList>
            <person name="Tran T."/>
            <person name="Druce J."/>
        </authorList>
    </citation>
    <scope>NUCLEOTIDE SEQUENCE</scope>
    <source>
        <strain evidence="7">UCB-OBI-ISO-001</strain>
        <tissue evidence="7">Gonad</tissue>
    </source>
</reference>
<dbReference type="AlphaFoldDB" id="A0A0L8HUB4"/>
<dbReference type="GO" id="GO:0005634">
    <property type="term" value="C:nucleus"/>
    <property type="evidence" value="ECO:0007669"/>
    <property type="project" value="TreeGrafter"/>
</dbReference>
<name>A0A0L8HUB4_OCTBM</name>
<dbReference type="EMBL" id="KQ417280">
    <property type="protein sequence ID" value="KOF92813.1"/>
    <property type="molecule type" value="Genomic_DNA"/>
</dbReference>
<organism evidence="7">
    <name type="scientific">Octopus bimaculoides</name>
    <name type="common">California two-spotted octopus</name>
    <dbReference type="NCBI Taxonomy" id="37653"/>
    <lineage>
        <taxon>Eukaryota</taxon>
        <taxon>Metazoa</taxon>
        <taxon>Spiralia</taxon>
        <taxon>Lophotrochozoa</taxon>
        <taxon>Mollusca</taxon>
        <taxon>Cephalopoda</taxon>
        <taxon>Coleoidea</taxon>
        <taxon>Octopodiformes</taxon>
        <taxon>Octopoda</taxon>
        <taxon>Incirrata</taxon>
        <taxon>Octopodidae</taxon>
        <taxon>Octopus</taxon>
    </lineage>
</organism>
<evidence type="ECO:0000256" key="2">
    <source>
        <dbReference type="ARBA" id="ARBA00022737"/>
    </source>
</evidence>
<dbReference type="PROSITE" id="PS00028">
    <property type="entry name" value="ZINC_FINGER_C2H2_1"/>
    <property type="match status" value="1"/>
</dbReference>
<keyword evidence="1" id="KW-0479">Metal-binding</keyword>
<dbReference type="GO" id="GO:0000981">
    <property type="term" value="F:DNA-binding transcription factor activity, RNA polymerase II-specific"/>
    <property type="evidence" value="ECO:0007669"/>
    <property type="project" value="TreeGrafter"/>
</dbReference>
<evidence type="ECO:0000256" key="4">
    <source>
        <dbReference type="ARBA" id="ARBA00022833"/>
    </source>
</evidence>
<dbReference type="InterPro" id="IPR050717">
    <property type="entry name" value="C2H2-ZF_Transcription_Reg"/>
</dbReference>
<dbReference type="PROSITE" id="PS50157">
    <property type="entry name" value="ZINC_FINGER_C2H2_2"/>
    <property type="match status" value="1"/>
</dbReference>
<proteinExistence type="predicted"/>
<feature type="non-terminal residue" evidence="7">
    <location>
        <position position="1"/>
    </location>
</feature>
<evidence type="ECO:0000256" key="5">
    <source>
        <dbReference type="PROSITE-ProRule" id="PRU00042"/>
    </source>
</evidence>
<dbReference type="FunFam" id="3.30.160.60:FF:000690">
    <property type="entry name" value="Zinc finger protein 354C"/>
    <property type="match status" value="1"/>
</dbReference>
<keyword evidence="4" id="KW-0862">Zinc</keyword>
<evidence type="ECO:0000313" key="7">
    <source>
        <dbReference type="EMBL" id="KOF92813.1"/>
    </source>
</evidence>